<dbReference type="Proteomes" id="UP000277212">
    <property type="component" value="Unassembled WGS sequence"/>
</dbReference>
<dbReference type="EMBL" id="NKUJ01000102">
    <property type="protein sequence ID" value="RMJ13707.1"/>
    <property type="molecule type" value="Genomic_DNA"/>
</dbReference>
<dbReference type="OrthoDB" id="10275196at2759"/>
<dbReference type="AlphaFoldDB" id="A0A3M2S813"/>
<reference evidence="2 3" key="1">
    <citation type="submission" date="2017-06" db="EMBL/GenBank/DDBJ databases">
        <title>Comparative genomic analysis of Ambrosia Fusariam Clade fungi.</title>
        <authorList>
            <person name="Stajich J.E."/>
            <person name="Carrillo J."/>
            <person name="Kijimoto T."/>
            <person name="Eskalen A."/>
            <person name="O'Donnell K."/>
            <person name="Kasson M."/>
        </authorList>
    </citation>
    <scope>NUCLEOTIDE SEQUENCE [LARGE SCALE GENOMIC DNA]</scope>
    <source>
        <strain evidence="2">UCR3666</strain>
    </source>
</reference>
<sequence length="241" mass="27161">MSLWPDTSMHPTPCLTLHNKRNDDNNQIVADSDMLTSTIDTVTPFRAPGDSLDIEYSENVAAFQRIQTLRKSLQAKRRQGLYDDECLANFVDRAIYALALLIGQIQSTAATVDRKEEVACFDRQSGLSTFRYGSTFRELLASRISAWNTHFSELVLTGGSPWDLPPPTIQKPDILRMIHDHYQACAKALGGSSIQAFPTWPSHLPHPQGFLSRNWMRKTFGDRLTKPFSSPRKNRPSPLIS</sequence>
<comment type="caution">
    <text evidence="2">The sequence shown here is derived from an EMBL/GenBank/DDBJ whole genome shotgun (WGS) entry which is preliminary data.</text>
</comment>
<gene>
    <name evidence="2" type="ORF">CDV36_006628</name>
</gene>
<evidence type="ECO:0000313" key="3">
    <source>
        <dbReference type="Proteomes" id="UP000277212"/>
    </source>
</evidence>
<proteinExistence type="predicted"/>
<protein>
    <submittedName>
        <fullName evidence="2">Uncharacterized protein</fullName>
    </submittedName>
</protein>
<feature type="region of interest" description="Disordered" evidence="1">
    <location>
        <begin position="222"/>
        <end position="241"/>
    </location>
</feature>
<name>A0A3M2S813_9HYPO</name>
<evidence type="ECO:0000256" key="1">
    <source>
        <dbReference type="SAM" id="MobiDB-lite"/>
    </source>
</evidence>
<keyword evidence="3" id="KW-1185">Reference proteome</keyword>
<evidence type="ECO:0000313" key="2">
    <source>
        <dbReference type="EMBL" id="RMJ13707.1"/>
    </source>
</evidence>
<accession>A0A3M2S813</accession>
<organism evidence="2 3">
    <name type="scientific">Fusarium kuroshium</name>
    <dbReference type="NCBI Taxonomy" id="2010991"/>
    <lineage>
        <taxon>Eukaryota</taxon>
        <taxon>Fungi</taxon>
        <taxon>Dikarya</taxon>
        <taxon>Ascomycota</taxon>
        <taxon>Pezizomycotina</taxon>
        <taxon>Sordariomycetes</taxon>
        <taxon>Hypocreomycetidae</taxon>
        <taxon>Hypocreales</taxon>
        <taxon>Nectriaceae</taxon>
        <taxon>Fusarium</taxon>
        <taxon>Fusarium solani species complex</taxon>
    </lineage>
</organism>